<accession>A0A375CJU4</accession>
<name>A0A375CJU4_9BURK</name>
<dbReference type="AlphaFoldDB" id="A0A375CJU4"/>
<comment type="caution">
    <text evidence="2">The sequence shown here is derived from an EMBL/GenBank/DDBJ whole genome shotgun (WGS) entry which is preliminary data.</text>
</comment>
<feature type="compositionally biased region" description="Basic and acidic residues" evidence="1">
    <location>
        <begin position="43"/>
        <end position="60"/>
    </location>
</feature>
<feature type="region of interest" description="Disordered" evidence="1">
    <location>
        <begin position="39"/>
        <end position="60"/>
    </location>
</feature>
<reference evidence="2" key="1">
    <citation type="submission" date="2018-01" db="EMBL/GenBank/DDBJ databases">
        <authorList>
            <person name="Clerissi C."/>
        </authorList>
    </citation>
    <scope>NUCLEOTIDE SEQUENCE</scope>
    <source>
        <strain evidence="2">Cupriavidus taiwanensis LMG 19430</strain>
    </source>
</reference>
<evidence type="ECO:0000313" key="2">
    <source>
        <dbReference type="EMBL" id="SOY71983.1"/>
    </source>
</evidence>
<dbReference type="EMBL" id="OFSN01000019">
    <property type="protein sequence ID" value="SOY71983.1"/>
    <property type="molecule type" value="Genomic_DNA"/>
</dbReference>
<dbReference type="Proteomes" id="UP000257016">
    <property type="component" value="Unassembled WGS sequence"/>
</dbReference>
<protein>
    <submittedName>
        <fullName evidence="2">Uncharacterized protein</fullName>
    </submittedName>
</protein>
<sequence length="60" mass="6847">MRQEFDDDAYARLWFFTHQCAPADPSRHIVGQTGAAAVAQRQGEGHEFNDAGEYRRGDHR</sequence>
<gene>
    <name evidence="2" type="ORF">CBM2586_B130703</name>
</gene>
<evidence type="ECO:0000256" key="1">
    <source>
        <dbReference type="SAM" id="MobiDB-lite"/>
    </source>
</evidence>
<proteinExistence type="predicted"/>
<organism evidence="2">
    <name type="scientific">Cupriavidus taiwanensis</name>
    <dbReference type="NCBI Taxonomy" id="164546"/>
    <lineage>
        <taxon>Bacteria</taxon>
        <taxon>Pseudomonadati</taxon>
        <taxon>Pseudomonadota</taxon>
        <taxon>Betaproteobacteria</taxon>
        <taxon>Burkholderiales</taxon>
        <taxon>Burkholderiaceae</taxon>
        <taxon>Cupriavidus</taxon>
    </lineage>
</organism>